<keyword evidence="5" id="KW-1185">Reference proteome</keyword>
<dbReference type="STRING" id="1641165.XM38_02135"/>
<reference evidence="4 5" key="1">
    <citation type="journal article" date="2016" name="Biochim. Biophys. Acta">
        <title>Characterization of red-shifted phycobilisomes isolated from the chlorophyll f-containing cyanobacterium Halomicronema hongdechloris.</title>
        <authorList>
            <person name="Li Y."/>
            <person name="Lin Y."/>
            <person name="Garvey C.J."/>
            <person name="Birch D."/>
            <person name="Corkery R.W."/>
            <person name="Loughlin P.C."/>
            <person name="Scheer H."/>
            <person name="Willows R.D."/>
            <person name="Chen M."/>
        </authorList>
    </citation>
    <scope>NUCLEOTIDE SEQUENCE [LARGE SCALE GENOMIC DNA]</scope>
    <source>
        <strain evidence="4 5">C2206</strain>
    </source>
</reference>
<dbReference type="GO" id="GO:0003723">
    <property type="term" value="F:RNA binding"/>
    <property type="evidence" value="ECO:0007669"/>
    <property type="project" value="InterPro"/>
</dbReference>
<dbReference type="InterPro" id="IPR046760">
    <property type="entry name" value="Tab2-like_N"/>
</dbReference>
<evidence type="ECO:0000313" key="4">
    <source>
        <dbReference type="EMBL" id="ASC73787.1"/>
    </source>
</evidence>
<evidence type="ECO:0000313" key="5">
    <source>
        <dbReference type="Proteomes" id="UP000191901"/>
    </source>
</evidence>
<organism evidence="4 5">
    <name type="scientific">Halomicronema hongdechloris C2206</name>
    <dbReference type="NCBI Taxonomy" id="1641165"/>
    <lineage>
        <taxon>Bacteria</taxon>
        <taxon>Bacillati</taxon>
        <taxon>Cyanobacteriota</taxon>
        <taxon>Cyanophyceae</taxon>
        <taxon>Nodosilineales</taxon>
        <taxon>Nodosilineaceae</taxon>
        <taxon>Halomicronema</taxon>
    </lineage>
</organism>
<feature type="domain" description="RNA-binding protein Tab2/Atab2 C-terminal" evidence="3">
    <location>
        <begin position="131"/>
        <end position="282"/>
    </location>
</feature>
<dbReference type="RefSeq" id="WP_080805498.1">
    <property type="nucleotide sequence ID" value="NZ_CP021983.2"/>
</dbReference>
<dbReference type="OrthoDB" id="420270at2"/>
<dbReference type="PANTHER" id="PTHR34556:SF2">
    <property type="entry name" value="PROTEIN TAB2 HOMOLOG, CHLOROPLASTIC"/>
    <property type="match status" value="1"/>
</dbReference>
<gene>
    <name evidence="4" type="ORF">XM38_047590</name>
</gene>
<feature type="domain" description="RNA-binding protein Tab2-like N-terminal" evidence="2">
    <location>
        <begin position="4"/>
        <end position="114"/>
    </location>
</feature>
<sequence>MATVWELDLYSRPILDERQKKRWEVLICEGFQDVKAPSQERFCYSKYLANTEVNSIQLQQALAEAIEQAPNPPNSIRFFRYQMQNMISRACEEIGIPARPSRRTLALQQWLEQRHRDVYPTHPGYTNAPSPSVAAPPPSPRPLPDALLGQQWALVTLEANAFAEMPEWSIDFADAFPPEMAGVTPDTPIPGILIFSPRALPLAGWLSGLELAYLWVEQRQTPRLILETGAADSWILANLTTAQTQTEAQNFEAAKRAANQVHFIGVQTSPEAEAFTGFWLLQELTLG</sequence>
<dbReference type="AlphaFoldDB" id="A0A1Z3HUI2"/>
<dbReference type="PANTHER" id="PTHR34556">
    <property type="match status" value="1"/>
</dbReference>
<evidence type="ECO:0008006" key="6">
    <source>
        <dbReference type="Google" id="ProtNLM"/>
    </source>
</evidence>
<evidence type="ECO:0000259" key="2">
    <source>
        <dbReference type="Pfam" id="PF06485"/>
    </source>
</evidence>
<protein>
    <recommendedName>
        <fullName evidence="6">DUF1092 family protein</fullName>
    </recommendedName>
</protein>
<dbReference type="Pfam" id="PF20429">
    <property type="entry name" value="Tab2-like_C"/>
    <property type="match status" value="1"/>
</dbReference>
<dbReference type="Proteomes" id="UP000191901">
    <property type="component" value="Chromosome"/>
</dbReference>
<dbReference type="InterPro" id="IPR009472">
    <property type="entry name" value="Tab2-like"/>
</dbReference>
<accession>A0A1Z3HUI2</accession>
<dbReference type="Pfam" id="PF06485">
    <property type="entry name" value="Tab2-like_N"/>
    <property type="match status" value="1"/>
</dbReference>
<feature type="region of interest" description="Disordered" evidence="1">
    <location>
        <begin position="119"/>
        <end position="141"/>
    </location>
</feature>
<evidence type="ECO:0000259" key="3">
    <source>
        <dbReference type="Pfam" id="PF20429"/>
    </source>
</evidence>
<evidence type="ECO:0000256" key="1">
    <source>
        <dbReference type="SAM" id="MobiDB-lite"/>
    </source>
</evidence>
<proteinExistence type="predicted"/>
<dbReference type="EMBL" id="CP021983">
    <property type="protein sequence ID" value="ASC73787.1"/>
    <property type="molecule type" value="Genomic_DNA"/>
</dbReference>
<dbReference type="KEGG" id="hhg:XM38_047590"/>
<name>A0A1Z3HUI2_9CYAN</name>
<dbReference type="InterPro" id="IPR046761">
    <property type="entry name" value="Tab2-like_C"/>
</dbReference>